<reference evidence="1" key="1">
    <citation type="journal article" date="2020" name="Stud. Mycol.">
        <title>101 Dothideomycetes genomes: a test case for predicting lifestyles and emergence of pathogens.</title>
        <authorList>
            <person name="Haridas S."/>
            <person name="Albert R."/>
            <person name="Binder M."/>
            <person name="Bloem J."/>
            <person name="Labutti K."/>
            <person name="Salamov A."/>
            <person name="Andreopoulos B."/>
            <person name="Baker S."/>
            <person name="Barry K."/>
            <person name="Bills G."/>
            <person name="Bluhm B."/>
            <person name="Cannon C."/>
            <person name="Castanera R."/>
            <person name="Culley D."/>
            <person name="Daum C."/>
            <person name="Ezra D."/>
            <person name="Gonzalez J."/>
            <person name="Henrissat B."/>
            <person name="Kuo A."/>
            <person name="Liang C."/>
            <person name="Lipzen A."/>
            <person name="Lutzoni F."/>
            <person name="Magnuson J."/>
            <person name="Mondo S."/>
            <person name="Nolan M."/>
            <person name="Ohm R."/>
            <person name="Pangilinan J."/>
            <person name="Park H.-J."/>
            <person name="Ramirez L."/>
            <person name="Alfaro M."/>
            <person name="Sun H."/>
            <person name="Tritt A."/>
            <person name="Yoshinaga Y."/>
            <person name="Zwiers L.-H."/>
            <person name="Turgeon B."/>
            <person name="Goodwin S."/>
            <person name="Spatafora J."/>
            <person name="Crous P."/>
            <person name="Grigoriev I."/>
        </authorList>
    </citation>
    <scope>NUCLEOTIDE SEQUENCE</scope>
    <source>
        <strain evidence="1">Tuck. ex Michener</strain>
    </source>
</reference>
<dbReference type="EMBL" id="ML991797">
    <property type="protein sequence ID" value="KAF2234616.1"/>
    <property type="molecule type" value="Genomic_DNA"/>
</dbReference>
<evidence type="ECO:0000313" key="1">
    <source>
        <dbReference type="EMBL" id="KAF2234616.1"/>
    </source>
</evidence>
<gene>
    <name evidence="1" type="ORF">EV356DRAFT_501512</name>
</gene>
<proteinExistence type="predicted"/>
<evidence type="ECO:0000313" key="2">
    <source>
        <dbReference type="Proteomes" id="UP000800092"/>
    </source>
</evidence>
<dbReference type="AlphaFoldDB" id="A0A6A6H946"/>
<accession>A0A6A6H946</accession>
<keyword evidence="2" id="KW-1185">Reference proteome</keyword>
<name>A0A6A6H946_VIRVR</name>
<organism evidence="1 2">
    <name type="scientific">Viridothelium virens</name>
    <name type="common">Speckled blister lichen</name>
    <name type="synonym">Trypethelium virens</name>
    <dbReference type="NCBI Taxonomy" id="1048519"/>
    <lineage>
        <taxon>Eukaryota</taxon>
        <taxon>Fungi</taxon>
        <taxon>Dikarya</taxon>
        <taxon>Ascomycota</taxon>
        <taxon>Pezizomycotina</taxon>
        <taxon>Dothideomycetes</taxon>
        <taxon>Dothideomycetes incertae sedis</taxon>
        <taxon>Trypetheliales</taxon>
        <taxon>Trypetheliaceae</taxon>
        <taxon>Viridothelium</taxon>
    </lineage>
</organism>
<dbReference type="Proteomes" id="UP000800092">
    <property type="component" value="Unassembled WGS sequence"/>
</dbReference>
<protein>
    <submittedName>
        <fullName evidence="1">Uncharacterized protein</fullName>
    </submittedName>
</protein>
<sequence>MYFARFNRSSLQLSTASRAASVRLFITSSVAILRRGNCIVKTSCWRVTSVPRHLVYESHELNPTSLDFLRPGSGLGKWVPIGQIVGTGSKAACPGRLAGTVVRG</sequence>